<dbReference type="AlphaFoldDB" id="A0A7X0UBB4"/>
<comment type="caution">
    <text evidence="2">The sequence shown here is derived from an EMBL/GenBank/DDBJ whole genome shotgun (WGS) entry which is preliminary data.</text>
</comment>
<reference evidence="2 3" key="1">
    <citation type="submission" date="2020-08" db="EMBL/GenBank/DDBJ databases">
        <title>Functional genomics of gut bacteria from endangered species of beetles.</title>
        <authorList>
            <person name="Carlos-Shanley C."/>
        </authorList>
    </citation>
    <scope>NUCLEOTIDE SEQUENCE [LARGE SCALE GENOMIC DNA]</scope>
    <source>
        <strain evidence="2 3">S00198</strain>
    </source>
</reference>
<sequence length="146" mass="15623">MKIQRHLSLSLLLPLAFVAGCATNTPAPASKPVAQVPTLTVKLDCGSCKVNPKVPSLLVDGYNAAASQAGAVVVADKQATVTIKSYAARNDAARFWAGALAGKDEIQAEVAYQNQKFAVEDYYRNAWQGIEPLAKKIGEMTFEKLK</sequence>
<keyword evidence="1" id="KW-0732">Signal</keyword>
<feature type="signal peptide" evidence="1">
    <location>
        <begin position="1"/>
        <end position="21"/>
    </location>
</feature>
<keyword evidence="3" id="KW-1185">Reference proteome</keyword>
<dbReference type="EMBL" id="JACHLK010000011">
    <property type="protein sequence ID" value="MBB6562172.1"/>
    <property type="molecule type" value="Genomic_DNA"/>
</dbReference>
<organism evidence="2 3">
    <name type="scientific">Acidovorax soli</name>
    <dbReference type="NCBI Taxonomy" id="592050"/>
    <lineage>
        <taxon>Bacteria</taxon>
        <taxon>Pseudomonadati</taxon>
        <taxon>Pseudomonadota</taxon>
        <taxon>Betaproteobacteria</taxon>
        <taxon>Burkholderiales</taxon>
        <taxon>Comamonadaceae</taxon>
        <taxon>Acidovorax</taxon>
    </lineage>
</organism>
<evidence type="ECO:0000313" key="3">
    <source>
        <dbReference type="Proteomes" id="UP000575083"/>
    </source>
</evidence>
<accession>A0A7X0UBB4</accession>
<dbReference type="RefSeq" id="WP_184861920.1">
    <property type="nucleotide sequence ID" value="NZ_JACHLK010000011.1"/>
</dbReference>
<dbReference type="PROSITE" id="PS51257">
    <property type="entry name" value="PROKAR_LIPOPROTEIN"/>
    <property type="match status" value="1"/>
</dbReference>
<evidence type="ECO:0008006" key="4">
    <source>
        <dbReference type="Google" id="ProtNLM"/>
    </source>
</evidence>
<name>A0A7X0UBB4_9BURK</name>
<protein>
    <recommendedName>
        <fullName evidence="4">Lipoprotein</fullName>
    </recommendedName>
</protein>
<gene>
    <name evidence="2" type="ORF">HNP48_004881</name>
</gene>
<evidence type="ECO:0000256" key="1">
    <source>
        <dbReference type="SAM" id="SignalP"/>
    </source>
</evidence>
<feature type="chain" id="PRO_5030681249" description="Lipoprotein" evidence="1">
    <location>
        <begin position="22"/>
        <end position="146"/>
    </location>
</feature>
<dbReference type="Proteomes" id="UP000575083">
    <property type="component" value="Unassembled WGS sequence"/>
</dbReference>
<proteinExistence type="predicted"/>
<evidence type="ECO:0000313" key="2">
    <source>
        <dbReference type="EMBL" id="MBB6562172.1"/>
    </source>
</evidence>